<dbReference type="Proteomes" id="UP001597046">
    <property type="component" value="Unassembled WGS sequence"/>
</dbReference>
<keyword evidence="1" id="KW-0472">Membrane</keyword>
<keyword evidence="1" id="KW-0812">Transmembrane</keyword>
<accession>A0ABW3N1E5</accession>
<feature type="transmembrane region" description="Helical" evidence="1">
    <location>
        <begin position="150"/>
        <end position="168"/>
    </location>
</feature>
<organism evidence="3 4">
    <name type="scientific">Terrabacter terrigena</name>
    <dbReference type="NCBI Taxonomy" id="574718"/>
    <lineage>
        <taxon>Bacteria</taxon>
        <taxon>Bacillati</taxon>
        <taxon>Actinomycetota</taxon>
        <taxon>Actinomycetes</taxon>
        <taxon>Micrococcales</taxon>
        <taxon>Intrasporangiaceae</taxon>
        <taxon>Terrabacter</taxon>
    </lineage>
</organism>
<evidence type="ECO:0000259" key="2">
    <source>
        <dbReference type="SMART" id="SM00014"/>
    </source>
</evidence>
<evidence type="ECO:0000313" key="4">
    <source>
        <dbReference type="Proteomes" id="UP001597046"/>
    </source>
</evidence>
<gene>
    <name evidence="3" type="ORF">ACFQ2V_20800</name>
</gene>
<dbReference type="EMBL" id="JBHTKH010000025">
    <property type="protein sequence ID" value="MFD1056753.1"/>
    <property type="molecule type" value="Genomic_DNA"/>
</dbReference>
<dbReference type="Gene3D" id="1.20.144.10">
    <property type="entry name" value="Phosphatidic acid phosphatase type 2/haloperoxidase"/>
    <property type="match status" value="1"/>
</dbReference>
<evidence type="ECO:0000313" key="3">
    <source>
        <dbReference type="EMBL" id="MFD1056753.1"/>
    </source>
</evidence>
<comment type="caution">
    <text evidence="3">The sequence shown here is derived from an EMBL/GenBank/DDBJ whole genome shotgun (WGS) entry which is preliminary data.</text>
</comment>
<feature type="domain" description="Phosphatidic acid phosphatase type 2/haloperoxidase" evidence="2">
    <location>
        <begin position="110"/>
        <end position="221"/>
    </location>
</feature>
<evidence type="ECO:0000256" key="1">
    <source>
        <dbReference type="SAM" id="Phobius"/>
    </source>
</evidence>
<feature type="transmembrane region" description="Helical" evidence="1">
    <location>
        <begin position="108"/>
        <end position="130"/>
    </location>
</feature>
<feature type="transmembrane region" description="Helical" evidence="1">
    <location>
        <begin position="175"/>
        <end position="194"/>
    </location>
</feature>
<dbReference type="CDD" id="cd03392">
    <property type="entry name" value="PAP2_like_2"/>
    <property type="match status" value="1"/>
</dbReference>
<dbReference type="InterPro" id="IPR036938">
    <property type="entry name" value="PAP2/HPO_sf"/>
</dbReference>
<protein>
    <submittedName>
        <fullName evidence="3">Phosphatase PAP2 family protein</fullName>
    </submittedName>
</protein>
<feature type="transmembrane region" description="Helical" evidence="1">
    <location>
        <begin position="25"/>
        <end position="47"/>
    </location>
</feature>
<dbReference type="SUPFAM" id="SSF48317">
    <property type="entry name" value="Acid phosphatase/Vanadium-dependent haloperoxidase"/>
    <property type="match status" value="1"/>
</dbReference>
<feature type="transmembrane region" description="Helical" evidence="1">
    <location>
        <begin position="82"/>
        <end position="101"/>
    </location>
</feature>
<name>A0ABW3N1E5_9MICO</name>
<dbReference type="RefSeq" id="WP_386054871.1">
    <property type="nucleotide sequence ID" value="NZ_JBHTKH010000025.1"/>
</dbReference>
<feature type="transmembrane region" description="Helical" evidence="1">
    <location>
        <begin position="206"/>
        <end position="224"/>
    </location>
</feature>
<sequence>MNHTFIHRYEIDSSRPTPGSALRDAALRVLAPALVLFAAITGFGFLITGPLGGLPWEEDVSRSVASGRTDLWNSITMVWSRIGNTEIIIGVCVIAVALIWWRTKQWWYAVVPAIAIAVQASVFVAATTIADRPRPKVAHLDPAPPTSSYPSGHVGAATALYLTFALMAQRIESAWLRRLVTVVCAVIPFLVAWARLYRGMHHLVDILVGAVNGIVCFLLAWHYLRRRTDSGRMGAKARQAVSR</sequence>
<keyword evidence="1" id="KW-1133">Transmembrane helix</keyword>
<reference evidence="4" key="1">
    <citation type="journal article" date="2019" name="Int. J. Syst. Evol. Microbiol.">
        <title>The Global Catalogue of Microorganisms (GCM) 10K type strain sequencing project: providing services to taxonomists for standard genome sequencing and annotation.</title>
        <authorList>
            <consortium name="The Broad Institute Genomics Platform"/>
            <consortium name="The Broad Institute Genome Sequencing Center for Infectious Disease"/>
            <person name="Wu L."/>
            <person name="Ma J."/>
        </authorList>
    </citation>
    <scope>NUCLEOTIDE SEQUENCE [LARGE SCALE GENOMIC DNA]</scope>
    <source>
        <strain evidence="4">CCUG 57508</strain>
    </source>
</reference>
<keyword evidence="4" id="KW-1185">Reference proteome</keyword>
<proteinExistence type="predicted"/>
<dbReference type="InterPro" id="IPR000326">
    <property type="entry name" value="PAP2/HPO"/>
</dbReference>
<dbReference type="SMART" id="SM00014">
    <property type="entry name" value="acidPPc"/>
    <property type="match status" value="1"/>
</dbReference>
<dbReference type="Pfam" id="PF01569">
    <property type="entry name" value="PAP2"/>
    <property type="match status" value="1"/>
</dbReference>